<reference evidence="1 2" key="1">
    <citation type="submission" date="2019-03" db="EMBL/GenBank/DDBJ databases">
        <title>Genomic Encyclopedia of Type Strains, Phase III (KMG-III): the genomes of soil and plant-associated and newly described type strains.</title>
        <authorList>
            <person name="Whitman W."/>
        </authorList>
    </citation>
    <scope>NUCLEOTIDE SEQUENCE [LARGE SCALE GENOMIC DNA]</scope>
    <source>
        <strain evidence="1 2">CECT 7378</strain>
    </source>
</reference>
<dbReference type="OrthoDB" id="6629495at2"/>
<dbReference type="EMBL" id="SNXC01000013">
    <property type="protein sequence ID" value="TDO96943.1"/>
    <property type="molecule type" value="Genomic_DNA"/>
</dbReference>
<gene>
    <name evidence="1" type="ORF">DFP79_2714</name>
</gene>
<comment type="caution">
    <text evidence="1">The sequence shown here is derived from an EMBL/GenBank/DDBJ whole genome shotgun (WGS) entry which is preliminary data.</text>
</comment>
<dbReference type="RefSeq" id="WP_133504435.1">
    <property type="nucleotide sequence ID" value="NZ_SNXC01000013.1"/>
</dbReference>
<dbReference type="Pfam" id="PF09932">
    <property type="entry name" value="DUF2164"/>
    <property type="match status" value="1"/>
</dbReference>
<dbReference type="AlphaFoldDB" id="A0A4R6M6H2"/>
<proteinExistence type="predicted"/>
<evidence type="ECO:0000313" key="2">
    <source>
        <dbReference type="Proteomes" id="UP000294656"/>
    </source>
</evidence>
<dbReference type="Proteomes" id="UP000294656">
    <property type="component" value="Unassembled WGS sequence"/>
</dbReference>
<sequence length="81" mass="9540">MKEIELKRDNIDQLVGKIKRYFNEELDQDIGGFDAEFLIQFFVKELGPYIYNQGLSDAHSLFNEKADELSYLIQELEKPTH</sequence>
<protein>
    <submittedName>
        <fullName evidence="1">Uncharacterized protein (DUF2164 family)</fullName>
    </submittedName>
</protein>
<dbReference type="InterPro" id="IPR018680">
    <property type="entry name" value="DUF2164"/>
</dbReference>
<accession>A0A4R6M6H2</accession>
<organism evidence="1 2">
    <name type="scientific">Marinomonas balearica</name>
    <dbReference type="NCBI Taxonomy" id="491947"/>
    <lineage>
        <taxon>Bacteria</taxon>
        <taxon>Pseudomonadati</taxon>
        <taxon>Pseudomonadota</taxon>
        <taxon>Gammaproteobacteria</taxon>
        <taxon>Oceanospirillales</taxon>
        <taxon>Oceanospirillaceae</taxon>
        <taxon>Marinomonas</taxon>
    </lineage>
</organism>
<name>A0A4R6M6H2_9GAMM</name>
<keyword evidence="2" id="KW-1185">Reference proteome</keyword>
<evidence type="ECO:0000313" key="1">
    <source>
        <dbReference type="EMBL" id="TDO96943.1"/>
    </source>
</evidence>